<dbReference type="EMBL" id="KQ474073">
    <property type="protein sequence ID" value="KPV78414.1"/>
    <property type="molecule type" value="Genomic_DNA"/>
</dbReference>
<evidence type="ECO:0000313" key="2">
    <source>
        <dbReference type="EMBL" id="KPV78414.1"/>
    </source>
</evidence>
<dbReference type="OrthoDB" id="2093409at2759"/>
<proteinExistence type="predicted"/>
<reference evidence="2 3" key="1">
    <citation type="journal article" date="2015" name="Front. Microbiol.">
        <title>Genome sequence of the plant growth promoting endophytic yeast Rhodotorula graminis WP1.</title>
        <authorList>
            <person name="Firrincieli A."/>
            <person name="Otillar R."/>
            <person name="Salamov A."/>
            <person name="Schmutz J."/>
            <person name="Khan Z."/>
            <person name="Redman R.S."/>
            <person name="Fleck N.D."/>
            <person name="Lindquist E."/>
            <person name="Grigoriev I.V."/>
            <person name="Doty S.L."/>
        </authorList>
    </citation>
    <scope>NUCLEOTIDE SEQUENCE [LARGE SCALE GENOMIC DNA]</scope>
    <source>
        <strain evidence="2 3">WP1</strain>
    </source>
</reference>
<keyword evidence="1" id="KW-0472">Membrane</keyword>
<dbReference type="OMA" id="EKPAIFW"/>
<keyword evidence="1" id="KW-1133">Transmembrane helix</keyword>
<dbReference type="CDD" id="cd22903">
    <property type="entry name" value="NI9M"/>
    <property type="match status" value="1"/>
</dbReference>
<keyword evidence="3" id="KW-1185">Reference proteome</keyword>
<organism evidence="2 3">
    <name type="scientific">Rhodotorula graminis (strain WP1)</name>
    <dbReference type="NCBI Taxonomy" id="578459"/>
    <lineage>
        <taxon>Eukaryota</taxon>
        <taxon>Fungi</taxon>
        <taxon>Dikarya</taxon>
        <taxon>Basidiomycota</taxon>
        <taxon>Pucciniomycotina</taxon>
        <taxon>Microbotryomycetes</taxon>
        <taxon>Sporidiobolales</taxon>
        <taxon>Sporidiobolaceae</taxon>
        <taxon>Rhodotorula</taxon>
    </lineage>
</organism>
<name>A0A194SCS3_RHOGW</name>
<evidence type="ECO:0000256" key="1">
    <source>
        <dbReference type="SAM" id="Phobius"/>
    </source>
</evidence>
<gene>
    <name evidence="2" type="ORF">RHOBADRAFT_50883</name>
</gene>
<keyword evidence="1" id="KW-0812">Transmembrane</keyword>
<dbReference type="GeneID" id="28975988"/>
<feature type="non-terminal residue" evidence="2">
    <location>
        <position position="1"/>
    </location>
</feature>
<evidence type="ECO:0000313" key="3">
    <source>
        <dbReference type="Proteomes" id="UP000053890"/>
    </source>
</evidence>
<evidence type="ECO:0008006" key="4">
    <source>
        <dbReference type="Google" id="ProtNLM"/>
    </source>
</evidence>
<dbReference type="Proteomes" id="UP000053890">
    <property type="component" value="Unassembled WGS sequence"/>
</dbReference>
<dbReference type="InterPro" id="IPR039961">
    <property type="entry name" value="Nuo9.5"/>
</dbReference>
<sequence>MSAMFSPFRRGAAFIQRSAHESPPVFWAIVLGALGPAMVLTVPEARKRFFGYKQAERPPTTYPLPNRPREAVEGYEDGWKLKA</sequence>
<protein>
    <recommendedName>
        <fullName evidence="4">NADH-ubiquinone oxidoreductase 9.5 kDa subunit</fullName>
    </recommendedName>
</protein>
<feature type="transmembrane region" description="Helical" evidence="1">
    <location>
        <begin position="25"/>
        <end position="43"/>
    </location>
</feature>
<dbReference type="PANTHER" id="PTHR38488:SF1">
    <property type="entry name" value="OXIDOREDUCTASE 9.5 KDA SUBUNIT, PUTATIVE (AFU_ORTHOLOGUE AFUA_5G08980)-RELATED"/>
    <property type="match status" value="1"/>
</dbReference>
<dbReference type="STRING" id="578459.A0A194SCS3"/>
<accession>A0A194SCS3</accession>
<dbReference type="RefSeq" id="XP_018274463.1">
    <property type="nucleotide sequence ID" value="XM_018415540.1"/>
</dbReference>
<dbReference type="AlphaFoldDB" id="A0A194SCS3"/>
<dbReference type="PANTHER" id="PTHR38488">
    <property type="entry name" value="OXIDOREDUCTASE 9.5 KDA SUBUNIT, PUTATIVE (AFU_ORTHOLOGUE AFUA_5G08980)-RELATED"/>
    <property type="match status" value="1"/>
</dbReference>